<sequence length="254" mass="27000">MEKYRGKKAVVIGGTTGMGLATGMALIKGGAQVLLTGQTEAHLEATRGQVGMQADVVRFNMASIADIHRLYELIEEKLGQVDFVFMNAGVARLEPFDQVAEATYDQVFNVNTKGAFFTAQRLAPLVKDGGAFVFTSSIADGRGTPGMGVYAGSKAALRAFAQVLAAELLPRSIRVNIVSPGFIKTETMGAAGLSQAEREAFEKVGDQITPMKRHGTVEEVARAVLFLAFDATFTTGSTFYVDGGLAQGLTPPRQ</sequence>
<dbReference type="GO" id="GO:0016491">
    <property type="term" value="F:oxidoreductase activity"/>
    <property type="evidence" value="ECO:0007669"/>
    <property type="project" value="UniProtKB-KW"/>
</dbReference>
<name>A0A8J3I5K1_9CHLR</name>
<dbReference type="InterPro" id="IPR057326">
    <property type="entry name" value="KR_dom"/>
</dbReference>
<dbReference type="InterPro" id="IPR036291">
    <property type="entry name" value="NAD(P)-bd_dom_sf"/>
</dbReference>
<dbReference type="PANTHER" id="PTHR43975">
    <property type="entry name" value="ZGC:101858"/>
    <property type="match status" value="1"/>
</dbReference>
<dbReference type="CDD" id="cd05233">
    <property type="entry name" value="SDR_c"/>
    <property type="match status" value="1"/>
</dbReference>
<dbReference type="PRINTS" id="PR00081">
    <property type="entry name" value="GDHRDH"/>
</dbReference>
<dbReference type="Gene3D" id="3.40.50.720">
    <property type="entry name" value="NAD(P)-binding Rossmann-like Domain"/>
    <property type="match status" value="1"/>
</dbReference>
<dbReference type="PRINTS" id="PR00080">
    <property type="entry name" value="SDRFAMILY"/>
</dbReference>
<dbReference type="PANTHER" id="PTHR43975:SF2">
    <property type="entry name" value="EG:BACR7A4.14 PROTEIN-RELATED"/>
    <property type="match status" value="1"/>
</dbReference>
<dbReference type="Pfam" id="PF13561">
    <property type="entry name" value="adh_short_C2"/>
    <property type="match status" value="1"/>
</dbReference>
<dbReference type="Proteomes" id="UP000612362">
    <property type="component" value="Unassembled WGS sequence"/>
</dbReference>
<dbReference type="FunFam" id="3.40.50.720:FF:000084">
    <property type="entry name" value="Short-chain dehydrogenase reductase"/>
    <property type="match status" value="1"/>
</dbReference>
<dbReference type="RefSeq" id="WP_220197041.1">
    <property type="nucleotide sequence ID" value="NZ_BNJF01000003.1"/>
</dbReference>
<reference evidence="4" key="1">
    <citation type="submission" date="2020-10" db="EMBL/GenBank/DDBJ databases">
        <title>Taxonomic study of unclassified bacteria belonging to the class Ktedonobacteria.</title>
        <authorList>
            <person name="Yabe S."/>
            <person name="Wang C.M."/>
            <person name="Zheng Y."/>
            <person name="Sakai Y."/>
            <person name="Cavaletti L."/>
            <person name="Monciardini P."/>
            <person name="Donadio S."/>
        </authorList>
    </citation>
    <scope>NUCLEOTIDE SEQUENCE</scope>
    <source>
        <strain evidence="4">SOSP1-1</strain>
    </source>
</reference>
<evidence type="ECO:0000256" key="2">
    <source>
        <dbReference type="ARBA" id="ARBA00023002"/>
    </source>
</evidence>
<evidence type="ECO:0000313" key="5">
    <source>
        <dbReference type="Proteomes" id="UP000612362"/>
    </source>
</evidence>
<dbReference type="SMART" id="SM00822">
    <property type="entry name" value="PKS_KR"/>
    <property type="match status" value="1"/>
</dbReference>
<dbReference type="InterPro" id="IPR020904">
    <property type="entry name" value="Sc_DH/Rdtase_CS"/>
</dbReference>
<evidence type="ECO:0000313" key="4">
    <source>
        <dbReference type="EMBL" id="GHO47806.1"/>
    </source>
</evidence>
<accession>A0A8J3I5K1</accession>
<dbReference type="AlphaFoldDB" id="A0A8J3I5K1"/>
<organism evidence="4 5">
    <name type="scientific">Ktedonospora formicarum</name>
    <dbReference type="NCBI Taxonomy" id="2778364"/>
    <lineage>
        <taxon>Bacteria</taxon>
        <taxon>Bacillati</taxon>
        <taxon>Chloroflexota</taxon>
        <taxon>Ktedonobacteria</taxon>
        <taxon>Ktedonobacterales</taxon>
        <taxon>Ktedonobacteraceae</taxon>
        <taxon>Ktedonospora</taxon>
    </lineage>
</organism>
<keyword evidence="5" id="KW-1185">Reference proteome</keyword>
<protein>
    <submittedName>
        <fullName evidence="4">Oxidoreductase</fullName>
    </submittedName>
</protein>
<feature type="domain" description="Ketoreductase" evidence="3">
    <location>
        <begin position="7"/>
        <end position="183"/>
    </location>
</feature>
<proteinExistence type="inferred from homology"/>
<dbReference type="PROSITE" id="PS00061">
    <property type="entry name" value="ADH_SHORT"/>
    <property type="match status" value="1"/>
</dbReference>
<dbReference type="InterPro" id="IPR002347">
    <property type="entry name" value="SDR_fam"/>
</dbReference>
<keyword evidence="2" id="KW-0560">Oxidoreductase</keyword>
<evidence type="ECO:0000256" key="1">
    <source>
        <dbReference type="ARBA" id="ARBA00006484"/>
    </source>
</evidence>
<gene>
    <name evidence="4" type="ORF">KSX_59690</name>
</gene>
<comment type="similarity">
    <text evidence="1">Belongs to the short-chain dehydrogenases/reductases (SDR) family.</text>
</comment>
<dbReference type="SUPFAM" id="SSF51735">
    <property type="entry name" value="NAD(P)-binding Rossmann-fold domains"/>
    <property type="match status" value="1"/>
</dbReference>
<comment type="caution">
    <text evidence="4">The sequence shown here is derived from an EMBL/GenBank/DDBJ whole genome shotgun (WGS) entry which is preliminary data.</text>
</comment>
<evidence type="ECO:0000259" key="3">
    <source>
        <dbReference type="SMART" id="SM00822"/>
    </source>
</evidence>
<dbReference type="EMBL" id="BNJF01000003">
    <property type="protein sequence ID" value="GHO47806.1"/>
    <property type="molecule type" value="Genomic_DNA"/>
</dbReference>